<comment type="caution">
    <text evidence="1">The sequence shown here is derived from an EMBL/GenBank/DDBJ whole genome shotgun (WGS) entry which is preliminary data.</text>
</comment>
<dbReference type="EMBL" id="LXFE01000280">
    <property type="protein sequence ID" value="OLL25936.1"/>
    <property type="molecule type" value="Genomic_DNA"/>
</dbReference>
<gene>
    <name evidence="1" type="ORF">NEOLI_002244</name>
</gene>
<dbReference type="OrthoDB" id="529205at2759"/>
<proteinExistence type="predicted"/>
<organism evidence="1 2">
    <name type="scientific">Neolecta irregularis (strain DAH-3)</name>
    <dbReference type="NCBI Taxonomy" id="1198029"/>
    <lineage>
        <taxon>Eukaryota</taxon>
        <taxon>Fungi</taxon>
        <taxon>Dikarya</taxon>
        <taxon>Ascomycota</taxon>
        <taxon>Taphrinomycotina</taxon>
        <taxon>Neolectales</taxon>
        <taxon>Neolectaceae</taxon>
        <taxon>Neolecta</taxon>
    </lineage>
</organism>
<reference evidence="1 2" key="1">
    <citation type="submission" date="2016-04" db="EMBL/GenBank/DDBJ databases">
        <title>Evolutionary innovation and constraint leading to complex multicellularity in the Ascomycota.</title>
        <authorList>
            <person name="Cisse O."/>
            <person name="Nguyen A."/>
            <person name="Hewitt D.A."/>
            <person name="Jedd G."/>
            <person name="Stajich J.E."/>
        </authorList>
    </citation>
    <scope>NUCLEOTIDE SEQUENCE [LARGE SCALE GENOMIC DNA]</scope>
    <source>
        <strain evidence="1 2">DAH-3</strain>
    </source>
</reference>
<evidence type="ECO:0000313" key="1">
    <source>
        <dbReference type="EMBL" id="OLL25936.1"/>
    </source>
</evidence>
<accession>A0A1U7LTD6</accession>
<sequence length="114" mass="12959">MSLSALARTLRSRVSPLYSTVMRYGSSGRYILYDPVSVNGVSSYMSNNDPHILEKDKEKSLNDESEESLMKNAPKWDEKLASESEAYIKADKEDVSSISELQRKTVETVKKKYK</sequence>
<dbReference type="STRING" id="1198029.A0A1U7LTD6"/>
<dbReference type="Proteomes" id="UP000186594">
    <property type="component" value="Unassembled WGS sequence"/>
</dbReference>
<keyword evidence="2" id="KW-1185">Reference proteome</keyword>
<protein>
    <submittedName>
        <fullName evidence="1">Uncharacterized protein</fullName>
    </submittedName>
</protein>
<dbReference type="AlphaFoldDB" id="A0A1U7LTD6"/>
<name>A0A1U7LTD6_NEOID</name>
<evidence type="ECO:0000313" key="2">
    <source>
        <dbReference type="Proteomes" id="UP000186594"/>
    </source>
</evidence>